<feature type="domain" description="Metallo-beta-lactamase" evidence="4">
    <location>
        <begin position="16"/>
        <end position="218"/>
    </location>
</feature>
<keyword evidence="5" id="KW-0378">Hydrolase</keyword>
<dbReference type="InterPro" id="IPR001279">
    <property type="entry name" value="Metallo-B-lactamas"/>
</dbReference>
<dbReference type="Proteomes" id="UP000282076">
    <property type="component" value="Unassembled WGS sequence"/>
</dbReference>
<dbReference type="RefSeq" id="WP_120978663.1">
    <property type="nucleotide sequence ID" value="NZ_RBZM01000008.1"/>
</dbReference>
<evidence type="ECO:0000256" key="1">
    <source>
        <dbReference type="ARBA" id="ARBA00034221"/>
    </source>
</evidence>
<proteinExistence type="predicted"/>
<protein>
    <submittedName>
        <fullName evidence="5">MBL fold metallo-hydrolase</fullName>
    </submittedName>
</protein>
<dbReference type="GO" id="GO:0016787">
    <property type="term" value="F:hydrolase activity"/>
    <property type="evidence" value="ECO:0007669"/>
    <property type="project" value="UniProtKB-KW"/>
</dbReference>
<evidence type="ECO:0000256" key="3">
    <source>
        <dbReference type="ARBA" id="ARBA00048505"/>
    </source>
</evidence>
<comment type="catalytic activity">
    <reaction evidence="1">
        <text>3',5'-cyclic CMP + H2O = CMP + H(+)</text>
        <dbReference type="Rhea" id="RHEA:72675"/>
        <dbReference type="ChEBI" id="CHEBI:15377"/>
        <dbReference type="ChEBI" id="CHEBI:15378"/>
        <dbReference type="ChEBI" id="CHEBI:58003"/>
        <dbReference type="ChEBI" id="CHEBI:60377"/>
    </reaction>
    <physiologicalReaction direction="left-to-right" evidence="1">
        <dbReference type="Rhea" id="RHEA:72676"/>
    </physiologicalReaction>
</comment>
<accession>A0A494XPC6</accession>
<dbReference type="SUPFAM" id="SSF56281">
    <property type="entry name" value="Metallo-hydrolase/oxidoreductase"/>
    <property type="match status" value="1"/>
</dbReference>
<dbReference type="PANTHER" id="PTHR30619">
    <property type="entry name" value="DNA INTERNALIZATION/COMPETENCE PROTEIN COMEC/REC2"/>
    <property type="match status" value="1"/>
</dbReference>
<dbReference type="OrthoDB" id="9761531at2"/>
<name>A0A494XPC6_9BACL</name>
<comment type="function">
    <text evidence="2">Counteracts the endogenous Pycsar antiviral defense system. Phosphodiesterase that enables metal-dependent hydrolysis of host cyclic nucleotide Pycsar defense signals such as cCMP and cUMP.</text>
</comment>
<evidence type="ECO:0000313" key="5">
    <source>
        <dbReference type="EMBL" id="RKP49979.1"/>
    </source>
</evidence>
<organism evidence="5 6">
    <name type="scientific">Cohnella endophytica</name>
    <dbReference type="NCBI Taxonomy" id="2419778"/>
    <lineage>
        <taxon>Bacteria</taxon>
        <taxon>Bacillati</taxon>
        <taxon>Bacillota</taxon>
        <taxon>Bacilli</taxon>
        <taxon>Bacillales</taxon>
        <taxon>Paenibacillaceae</taxon>
        <taxon>Cohnella</taxon>
    </lineage>
</organism>
<gene>
    <name evidence="5" type="ORF">D7Z26_19370</name>
</gene>
<evidence type="ECO:0000256" key="2">
    <source>
        <dbReference type="ARBA" id="ARBA00034301"/>
    </source>
</evidence>
<keyword evidence="6" id="KW-1185">Reference proteome</keyword>
<comment type="caution">
    <text evidence="5">The sequence shown here is derived from an EMBL/GenBank/DDBJ whole genome shotgun (WGS) entry which is preliminary data.</text>
</comment>
<reference evidence="5 6" key="1">
    <citation type="submission" date="2018-10" db="EMBL/GenBank/DDBJ databases">
        <title>Cohnella sp. M2MS4P-1, whole genome shotgun sequence.</title>
        <authorList>
            <person name="Tuo L."/>
        </authorList>
    </citation>
    <scope>NUCLEOTIDE SEQUENCE [LARGE SCALE GENOMIC DNA]</scope>
    <source>
        <strain evidence="5 6">M2MS4P-1</strain>
    </source>
</reference>
<comment type="catalytic activity">
    <reaction evidence="3">
        <text>3',5'-cyclic UMP + H2O = UMP + H(+)</text>
        <dbReference type="Rhea" id="RHEA:70575"/>
        <dbReference type="ChEBI" id="CHEBI:15377"/>
        <dbReference type="ChEBI" id="CHEBI:15378"/>
        <dbReference type="ChEBI" id="CHEBI:57865"/>
        <dbReference type="ChEBI" id="CHEBI:184387"/>
    </reaction>
    <physiologicalReaction direction="left-to-right" evidence="3">
        <dbReference type="Rhea" id="RHEA:70576"/>
    </physiologicalReaction>
</comment>
<dbReference type="EMBL" id="RBZM01000008">
    <property type="protein sequence ID" value="RKP49979.1"/>
    <property type="molecule type" value="Genomic_DNA"/>
</dbReference>
<dbReference type="Pfam" id="PF00753">
    <property type="entry name" value="Lactamase_B"/>
    <property type="match status" value="1"/>
</dbReference>
<evidence type="ECO:0000259" key="4">
    <source>
        <dbReference type="Pfam" id="PF00753"/>
    </source>
</evidence>
<evidence type="ECO:0000313" key="6">
    <source>
        <dbReference type="Proteomes" id="UP000282076"/>
    </source>
</evidence>
<dbReference type="AlphaFoldDB" id="A0A494XPC6"/>
<sequence length="312" mass="35073">MKKVQVQFLHVGWGDAHLIRLPSGSITLIDGGDGTFSADQDHPLSWMVRQGISHLDWLILTHIHEDHLNGLLDIAITKTVSKAVLPYRPFKLMPEAKVRQDGSELARRVYGMLNAYLTLIHLLTEQGTEIIWRSDYGTEEQAVLWSEDGASLAQLYPWDGAGDPLPAYEILLQAIEEEDLGVLERFFELSNDDSSVYRLSFEREPDKSILFGGDLLEAGWERLAQRMDLQSWVWKVSHHGLPDAFNARVMEWINPIHCVIPISADRCGNMRPGWESLRSVSGASICLTGQAEDGIPRRLESETAIIDIGYGD</sequence>
<dbReference type="InterPro" id="IPR052159">
    <property type="entry name" value="Competence_DNA_uptake"/>
</dbReference>
<dbReference type="Gene3D" id="3.60.15.10">
    <property type="entry name" value="Ribonuclease Z/Hydroxyacylglutathione hydrolase-like"/>
    <property type="match status" value="1"/>
</dbReference>
<dbReference type="InterPro" id="IPR036866">
    <property type="entry name" value="RibonucZ/Hydroxyglut_hydro"/>
</dbReference>
<dbReference type="PANTHER" id="PTHR30619:SF1">
    <property type="entry name" value="RECOMBINATION PROTEIN 2"/>
    <property type="match status" value="1"/>
</dbReference>